<evidence type="ECO:0000256" key="2">
    <source>
        <dbReference type="SAM" id="MobiDB-lite"/>
    </source>
</evidence>
<dbReference type="AlphaFoldDB" id="A0A2N9J957"/>
<keyword evidence="1" id="KW-0175">Coiled coil</keyword>
<evidence type="ECO:0008006" key="4">
    <source>
        <dbReference type="Google" id="ProtNLM"/>
    </source>
</evidence>
<feature type="coiled-coil region" evidence="1">
    <location>
        <begin position="446"/>
        <end position="480"/>
    </location>
</feature>
<dbReference type="EMBL" id="OIVN01006435">
    <property type="protein sequence ID" value="SPD33073.1"/>
    <property type="molecule type" value="Genomic_DNA"/>
</dbReference>
<dbReference type="PANTHER" id="PTHR33883">
    <property type="entry name" value="WPP DOMAIN-ASSOCIATED PROTEIN"/>
    <property type="match status" value="1"/>
</dbReference>
<name>A0A2N9J957_FAGSY</name>
<proteinExistence type="predicted"/>
<dbReference type="InterPro" id="IPR037490">
    <property type="entry name" value="WAP"/>
</dbReference>
<feature type="coiled-coil region" evidence="1">
    <location>
        <begin position="579"/>
        <end position="683"/>
    </location>
</feature>
<feature type="coiled-coil region" evidence="1">
    <location>
        <begin position="366"/>
        <end position="400"/>
    </location>
</feature>
<gene>
    <name evidence="3" type="ORF">FSB_LOCUS60955</name>
</gene>
<feature type="region of interest" description="Disordered" evidence="2">
    <location>
        <begin position="336"/>
        <end position="356"/>
    </location>
</feature>
<protein>
    <recommendedName>
        <fullName evidence="4">WPP domain-associated protein</fullName>
    </recommendedName>
</protein>
<dbReference type="PANTHER" id="PTHR33883:SF10">
    <property type="entry name" value="WPP DOMAIN-ASSOCIATED PROTEIN"/>
    <property type="match status" value="1"/>
</dbReference>
<sequence>MESLEVMDAGAAPCRNGSVQHVDNSQESEVLGDEILENLESYFQDIDDRLTISRMVSDSVIRGMVNAVKEEADEKINQKELEVAKLKDMLHCYHVGADENEFLGSPLTCHESKSASHCRMYYNLPDAFVEHDRMKESLGGLRNAAKEQFKKLKKEIDGIRGCSSIKKISSGSEPLGLGGILEEKVPKRWTDVDIMLESLKATIDTVHERVEDMFDSSKASLCAWQQEQEFRAEIEGMVIKNCVRSLQQDFEERILDQNVQVCGNESVNWLEKIKDISSLRQELDAISKSLSIHESRQLASLGSLEISEEWSNDKKADHFHRKSLSSHVSSSTLIWEGNGKHEDSNSNIPENSDPAKLKQMSSNELITEMTKMRRNHESKVQEITEENFRLMRELLRLKERGSSLPLKKDNELDVLKRKIPHFISKLDDILVENKKLCAFGENSENLGSLKDRMESLLLDNRQLRDLLSDKKKEVKCLLSQVSEDHLFEAKLSCAIEDAQIKASIGEDVYKCVLRELIGQIKCVTEESDLECNIMQEIYEIIFKEAAYLAKPRSMFEIEDSDIESIIMQGLCWIVFKGALKDAEEKVSNLNLKYIDENKIRVSLEMEALEKEEALRLELVDKEKLKQEIRSLAESMEEKEKLVQETTVALAKEKERSELASQKMDNLQDEMNKALEQIEIYKVETCELNQNLELIMKQLRDVDEERIMIHAVAQEKQNALSLVNNKEREHQKQMELIIALAQGLLNSVAGFECRVTENISNISLRLDNLSSESHLLIPNANVLRRTGLLYKQRFEKRCSDLEKAEAEVDLLGDEVEALLSLLEKIYIGLDHYSPILQHYPGKHRSNYPALPLLQIIEVLKLVKRELSGESTRSV</sequence>
<evidence type="ECO:0000256" key="1">
    <source>
        <dbReference type="SAM" id="Coils"/>
    </source>
</evidence>
<evidence type="ECO:0000313" key="3">
    <source>
        <dbReference type="EMBL" id="SPD33073.1"/>
    </source>
</evidence>
<reference evidence="3" key="1">
    <citation type="submission" date="2018-02" db="EMBL/GenBank/DDBJ databases">
        <authorList>
            <person name="Cohen D.B."/>
            <person name="Kent A.D."/>
        </authorList>
    </citation>
    <scope>NUCLEOTIDE SEQUENCE</scope>
</reference>
<organism evidence="3">
    <name type="scientific">Fagus sylvatica</name>
    <name type="common">Beechnut</name>
    <dbReference type="NCBI Taxonomy" id="28930"/>
    <lineage>
        <taxon>Eukaryota</taxon>
        <taxon>Viridiplantae</taxon>
        <taxon>Streptophyta</taxon>
        <taxon>Embryophyta</taxon>
        <taxon>Tracheophyta</taxon>
        <taxon>Spermatophyta</taxon>
        <taxon>Magnoliopsida</taxon>
        <taxon>eudicotyledons</taxon>
        <taxon>Gunneridae</taxon>
        <taxon>Pentapetalae</taxon>
        <taxon>rosids</taxon>
        <taxon>fabids</taxon>
        <taxon>Fagales</taxon>
        <taxon>Fagaceae</taxon>
        <taxon>Fagus</taxon>
    </lineage>
</organism>
<accession>A0A2N9J957</accession>